<dbReference type="EMBL" id="JAAIUW010000001">
    <property type="protein sequence ID" value="KAF7844949.1"/>
    <property type="molecule type" value="Genomic_DNA"/>
</dbReference>
<evidence type="ECO:0000313" key="1">
    <source>
        <dbReference type="EMBL" id="KAF7844949.1"/>
    </source>
</evidence>
<comment type="caution">
    <text evidence="1">The sequence shown here is derived from an EMBL/GenBank/DDBJ whole genome shotgun (WGS) entry which is preliminary data.</text>
</comment>
<reference evidence="1" key="1">
    <citation type="submission" date="2020-09" db="EMBL/GenBank/DDBJ databases">
        <title>Genome-Enabled Discovery of Anthraquinone Biosynthesis in Senna tora.</title>
        <authorList>
            <person name="Kang S.-H."/>
            <person name="Pandey R.P."/>
            <person name="Lee C.-M."/>
            <person name="Sim J.-S."/>
            <person name="Jeong J.-T."/>
            <person name="Choi B.-S."/>
            <person name="Jung M."/>
            <person name="Ginzburg D."/>
            <person name="Zhao K."/>
            <person name="Won S.Y."/>
            <person name="Oh T.-J."/>
            <person name="Yu Y."/>
            <person name="Kim N.-H."/>
            <person name="Lee O.R."/>
            <person name="Lee T.-H."/>
            <person name="Bashyal P."/>
            <person name="Kim T.-S."/>
            <person name="Lee W.-H."/>
            <person name="Kawkins C."/>
            <person name="Kim C.-K."/>
            <person name="Kim J.S."/>
            <person name="Ahn B.O."/>
            <person name="Rhee S.Y."/>
            <person name="Sohng J.K."/>
        </authorList>
    </citation>
    <scope>NUCLEOTIDE SEQUENCE</scope>
    <source>
        <tissue evidence="1">Leaf</tissue>
    </source>
</reference>
<dbReference type="Proteomes" id="UP000634136">
    <property type="component" value="Unassembled WGS sequence"/>
</dbReference>
<accession>A0A835CJT6</accession>
<proteinExistence type="predicted"/>
<dbReference type="AlphaFoldDB" id="A0A835CJT6"/>
<gene>
    <name evidence="1" type="ORF">G2W53_001854</name>
</gene>
<sequence length="49" mass="5490">MAMVGFFCSIDEEFGFESGRMYVYLLMMIYGFDGPSPALKETRIGLGDP</sequence>
<evidence type="ECO:0000313" key="2">
    <source>
        <dbReference type="Proteomes" id="UP000634136"/>
    </source>
</evidence>
<name>A0A835CJT6_9FABA</name>
<keyword evidence="2" id="KW-1185">Reference proteome</keyword>
<organism evidence="1 2">
    <name type="scientific">Senna tora</name>
    <dbReference type="NCBI Taxonomy" id="362788"/>
    <lineage>
        <taxon>Eukaryota</taxon>
        <taxon>Viridiplantae</taxon>
        <taxon>Streptophyta</taxon>
        <taxon>Embryophyta</taxon>
        <taxon>Tracheophyta</taxon>
        <taxon>Spermatophyta</taxon>
        <taxon>Magnoliopsida</taxon>
        <taxon>eudicotyledons</taxon>
        <taxon>Gunneridae</taxon>
        <taxon>Pentapetalae</taxon>
        <taxon>rosids</taxon>
        <taxon>fabids</taxon>
        <taxon>Fabales</taxon>
        <taxon>Fabaceae</taxon>
        <taxon>Caesalpinioideae</taxon>
        <taxon>Cassia clade</taxon>
        <taxon>Senna</taxon>
    </lineage>
</organism>
<protein>
    <submittedName>
        <fullName evidence="1">Uncharacterized protein</fullName>
    </submittedName>
</protein>